<reference evidence="5 6" key="1">
    <citation type="submission" date="2020-08" db="EMBL/GenBank/DDBJ databases">
        <title>Genomic Encyclopedia of Type Strains, Phase III (KMG-III): the genomes of soil and plant-associated and newly described type strains.</title>
        <authorList>
            <person name="Whitman W."/>
        </authorList>
    </citation>
    <scope>NUCLEOTIDE SEQUENCE [LARGE SCALE GENOMIC DNA]</scope>
    <source>
        <strain evidence="5 6">CECT 3265</strain>
    </source>
</reference>
<sequence length="729" mass="77113">MPTEPAAAAAHLTLRYGALHRALRAAAARRARRTALLAEAELSPYCVTDHQAETLLALTDPTAAPPVDEQLPPADPRVPPAEAAAEGRLRARAAADGAPLPLDALALAVGLDRFETDALLLCLAPALVPEHALLFGYLVDDLDQRRPTAELILTVLAPTPGERRDRLPALGPHGRLRRFGLLRQDGAAYGHEASGADLSRPLGVHPDLPAFLLHGIGDPGLLAYDAGRVTVPRPVLVDGPARVRAARLAAHLRAHPAGIAALWGLPDGGLLDAACAIAGPADLTLRRAPDLLACRTLDEVRACVTGALAAAAALGGALWVPSDRFHEADARWAAEPVAEALARARVPVVLTGRAPWRPLGLLASGRYAEECVDEPGYRERRSLWDTVTDGSAGSDGSVVLDGLAARYRPAPDQLRAAARLAVSAGVSLEDAVPRVLAASGRPADVPAPPRDPEELVLPAEQARQVDEIAAAFRAWPKVSQEWGFGRRHGGPGLKALFTGEPGTGKTLAAEVVAARLGVGLVRVDLAQTVSKWVGETEKNLDEAFTHAEAANALLLFDEADAVFGKRGTVSRGTDRYANLEVGYLLQRLERSPALVVLTTNLQGNLDEAFTRRFQFVVHFTRPGERERHRLWCSAFPEAAPLDADLRLDGLARLDLTGAGIMSAARGAALLAAESGSPVIGREHLAEAITRQFRQESRLPRAGELDLALGPVTAPERAARAAATASYVLP</sequence>
<dbReference type="InterPro" id="IPR054472">
    <property type="entry name" value="WHD"/>
</dbReference>
<dbReference type="Pfam" id="PF00004">
    <property type="entry name" value="AAA"/>
    <property type="match status" value="1"/>
</dbReference>
<dbReference type="InterPro" id="IPR003593">
    <property type="entry name" value="AAA+_ATPase"/>
</dbReference>
<keyword evidence="2" id="KW-0547">Nucleotide-binding</keyword>
<dbReference type="PANTHER" id="PTHR23073">
    <property type="entry name" value="26S PROTEASOME REGULATORY SUBUNIT"/>
    <property type="match status" value="1"/>
</dbReference>
<evidence type="ECO:0000256" key="1">
    <source>
        <dbReference type="ARBA" id="ARBA00006914"/>
    </source>
</evidence>
<dbReference type="EMBL" id="JACHJG010000002">
    <property type="protein sequence ID" value="MBB4885518.1"/>
    <property type="molecule type" value="Genomic_DNA"/>
</dbReference>
<comment type="caution">
    <text evidence="5">The sequence shown here is derived from an EMBL/GenBank/DDBJ whole genome shotgun (WGS) entry which is preliminary data.</text>
</comment>
<comment type="similarity">
    <text evidence="1">Belongs to the AAA ATPase family.</text>
</comment>
<keyword evidence="6" id="KW-1185">Reference proteome</keyword>
<evidence type="ECO:0000256" key="3">
    <source>
        <dbReference type="ARBA" id="ARBA00022840"/>
    </source>
</evidence>
<proteinExistence type="inferred from homology"/>
<evidence type="ECO:0000313" key="5">
    <source>
        <dbReference type="EMBL" id="MBB4885518.1"/>
    </source>
</evidence>
<dbReference type="Pfam" id="PF22977">
    <property type="entry name" value="WHD"/>
    <property type="match status" value="1"/>
</dbReference>
<dbReference type="Proteomes" id="UP000556436">
    <property type="component" value="Unassembled WGS sequence"/>
</dbReference>
<accession>A0A7W7L8C7</accession>
<dbReference type="SMART" id="SM00382">
    <property type="entry name" value="AAA"/>
    <property type="match status" value="1"/>
</dbReference>
<name>A0A7W7L8C7_STRNE</name>
<dbReference type="GO" id="GO:0005524">
    <property type="term" value="F:ATP binding"/>
    <property type="evidence" value="ECO:0007669"/>
    <property type="project" value="UniProtKB-KW"/>
</dbReference>
<dbReference type="RefSeq" id="WP_184732089.1">
    <property type="nucleotide sequence ID" value="NZ_BMRW01000011.1"/>
</dbReference>
<dbReference type="SUPFAM" id="SSF52540">
    <property type="entry name" value="P-loop containing nucleoside triphosphate hydrolases"/>
    <property type="match status" value="1"/>
</dbReference>
<organism evidence="5 6">
    <name type="scientific">Streptomyces netropsis</name>
    <name type="common">Streptoverticillium netropsis</name>
    <dbReference type="NCBI Taxonomy" id="55404"/>
    <lineage>
        <taxon>Bacteria</taxon>
        <taxon>Bacillati</taxon>
        <taxon>Actinomycetota</taxon>
        <taxon>Actinomycetes</taxon>
        <taxon>Kitasatosporales</taxon>
        <taxon>Streptomycetaceae</taxon>
        <taxon>Streptomyces</taxon>
    </lineage>
</organism>
<keyword evidence="3" id="KW-0067">ATP-binding</keyword>
<dbReference type="InterPro" id="IPR027417">
    <property type="entry name" value="P-loop_NTPase"/>
</dbReference>
<dbReference type="Gene3D" id="3.40.50.300">
    <property type="entry name" value="P-loop containing nucleotide triphosphate hydrolases"/>
    <property type="match status" value="1"/>
</dbReference>
<dbReference type="InterPro" id="IPR003959">
    <property type="entry name" value="ATPase_AAA_core"/>
</dbReference>
<evidence type="ECO:0000313" key="6">
    <source>
        <dbReference type="Proteomes" id="UP000556436"/>
    </source>
</evidence>
<gene>
    <name evidence="5" type="ORF">FHS38_001546</name>
</gene>
<dbReference type="AlphaFoldDB" id="A0A7W7L8C7"/>
<dbReference type="CDD" id="cd19481">
    <property type="entry name" value="RecA-like_protease"/>
    <property type="match status" value="1"/>
</dbReference>
<evidence type="ECO:0000259" key="4">
    <source>
        <dbReference type="SMART" id="SM00382"/>
    </source>
</evidence>
<protein>
    <recommendedName>
        <fullName evidence="4">AAA+ ATPase domain-containing protein</fullName>
    </recommendedName>
</protein>
<dbReference type="GO" id="GO:0016887">
    <property type="term" value="F:ATP hydrolysis activity"/>
    <property type="evidence" value="ECO:0007669"/>
    <property type="project" value="InterPro"/>
</dbReference>
<evidence type="ECO:0000256" key="2">
    <source>
        <dbReference type="ARBA" id="ARBA00022741"/>
    </source>
</evidence>
<feature type="domain" description="AAA+ ATPase" evidence="4">
    <location>
        <begin position="491"/>
        <end position="623"/>
    </location>
</feature>
<dbReference type="InterPro" id="IPR050221">
    <property type="entry name" value="26S_Proteasome_ATPase"/>
</dbReference>